<gene>
    <name evidence="1" type="ORF">SDC9_139592</name>
</gene>
<evidence type="ECO:0000313" key="1">
    <source>
        <dbReference type="EMBL" id="MPM92457.1"/>
    </source>
</evidence>
<proteinExistence type="predicted"/>
<organism evidence="1">
    <name type="scientific">bioreactor metagenome</name>
    <dbReference type="NCBI Taxonomy" id="1076179"/>
    <lineage>
        <taxon>unclassified sequences</taxon>
        <taxon>metagenomes</taxon>
        <taxon>ecological metagenomes</taxon>
    </lineage>
</organism>
<protein>
    <submittedName>
        <fullName evidence="1">Uncharacterized protein</fullName>
    </submittedName>
</protein>
<sequence>MFLRSLELRDQFELRGDFSEFPPELSDLLADRYLTSVHELYDFYKDKGWHSPEGAVPITTVGRYPGASKAGSEVALQACMDTRPTPSLDDSGQIVSEGKLYRLELFFGHFDGRLKLFDGSSSEVLECTLG</sequence>
<reference evidence="1" key="1">
    <citation type="submission" date="2019-08" db="EMBL/GenBank/DDBJ databases">
        <authorList>
            <person name="Kucharzyk K."/>
            <person name="Murdoch R.W."/>
            <person name="Higgins S."/>
            <person name="Loffler F."/>
        </authorList>
    </citation>
    <scope>NUCLEOTIDE SEQUENCE</scope>
</reference>
<dbReference type="EMBL" id="VSSQ01039393">
    <property type="protein sequence ID" value="MPM92457.1"/>
    <property type="molecule type" value="Genomic_DNA"/>
</dbReference>
<accession>A0A645DSX5</accession>
<dbReference type="AlphaFoldDB" id="A0A645DSX5"/>
<comment type="caution">
    <text evidence="1">The sequence shown here is derived from an EMBL/GenBank/DDBJ whole genome shotgun (WGS) entry which is preliminary data.</text>
</comment>
<name>A0A645DSX5_9ZZZZ</name>